<dbReference type="Proteomes" id="UP000054560">
    <property type="component" value="Unassembled WGS sequence"/>
</dbReference>
<dbReference type="EMBL" id="KQ242254">
    <property type="protein sequence ID" value="KNC79732.1"/>
    <property type="molecule type" value="Genomic_DNA"/>
</dbReference>
<organism evidence="2 3">
    <name type="scientific">Sphaeroforma arctica JP610</name>
    <dbReference type="NCBI Taxonomy" id="667725"/>
    <lineage>
        <taxon>Eukaryota</taxon>
        <taxon>Ichthyosporea</taxon>
        <taxon>Ichthyophonida</taxon>
        <taxon>Sphaeroforma</taxon>
    </lineage>
</organism>
<protein>
    <submittedName>
        <fullName evidence="2">Uncharacterized protein</fullName>
    </submittedName>
</protein>
<feature type="compositionally biased region" description="Acidic residues" evidence="1">
    <location>
        <begin position="121"/>
        <end position="130"/>
    </location>
</feature>
<dbReference type="RefSeq" id="XP_014153634.1">
    <property type="nucleotide sequence ID" value="XM_014298159.1"/>
</dbReference>
<proteinExistence type="predicted"/>
<evidence type="ECO:0000256" key="1">
    <source>
        <dbReference type="SAM" id="MobiDB-lite"/>
    </source>
</evidence>
<name>A0A0L0FSF5_9EUKA</name>
<gene>
    <name evidence="2" type="ORF">SARC_07881</name>
</gene>
<evidence type="ECO:0000313" key="3">
    <source>
        <dbReference type="Proteomes" id="UP000054560"/>
    </source>
</evidence>
<dbReference type="GeneID" id="25908385"/>
<feature type="region of interest" description="Disordered" evidence="1">
    <location>
        <begin position="114"/>
        <end position="136"/>
    </location>
</feature>
<sequence length="176" mass="19571">MEFSGLAKEVRECEGIEQFDLGGYNQAKLDKLIKDCFSTPIRNKGCCATFCIGGGKATRQKYDPMLQKYITASLISVGYEEDRGASKETPGKFKHQHDTGKNLIFMHVFPHGEKDPGGSNDADEESEEEDPLARDPDELVQVLSLDDFKMFAAKKGTRAHYSYMSNMLTTYACGCS</sequence>
<reference evidence="2 3" key="1">
    <citation type="submission" date="2011-02" db="EMBL/GenBank/DDBJ databases">
        <title>The Genome Sequence of Sphaeroforma arctica JP610.</title>
        <authorList>
            <consortium name="The Broad Institute Genome Sequencing Platform"/>
            <person name="Russ C."/>
            <person name="Cuomo C."/>
            <person name="Young S.K."/>
            <person name="Zeng Q."/>
            <person name="Gargeya S."/>
            <person name="Alvarado L."/>
            <person name="Berlin A."/>
            <person name="Chapman S.B."/>
            <person name="Chen Z."/>
            <person name="Freedman E."/>
            <person name="Gellesch M."/>
            <person name="Goldberg J."/>
            <person name="Griggs A."/>
            <person name="Gujja S."/>
            <person name="Heilman E."/>
            <person name="Heiman D."/>
            <person name="Howarth C."/>
            <person name="Mehta T."/>
            <person name="Neiman D."/>
            <person name="Pearson M."/>
            <person name="Roberts A."/>
            <person name="Saif S."/>
            <person name="Shea T."/>
            <person name="Shenoy N."/>
            <person name="Sisk P."/>
            <person name="Stolte C."/>
            <person name="Sykes S."/>
            <person name="White J."/>
            <person name="Yandava C."/>
            <person name="Burger G."/>
            <person name="Gray M.W."/>
            <person name="Holland P.W.H."/>
            <person name="King N."/>
            <person name="Lang F.B.F."/>
            <person name="Roger A.J."/>
            <person name="Ruiz-Trillo I."/>
            <person name="Haas B."/>
            <person name="Nusbaum C."/>
            <person name="Birren B."/>
        </authorList>
    </citation>
    <scope>NUCLEOTIDE SEQUENCE [LARGE SCALE GENOMIC DNA]</scope>
    <source>
        <strain evidence="2 3">JP610</strain>
    </source>
</reference>
<dbReference type="eggNOG" id="ENOG502S03Y">
    <property type="taxonomic scope" value="Eukaryota"/>
</dbReference>
<dbReference type="OrthoDB" id="496479at2759"/>
<accession>A0A0L0FSF5</accession>
<keyword evidence="3" id="KW-1185">Reference proteome</keyword>
<dbReference type="STRING" id="667725.A0A0L0FSF5"/>
<dbReference type="AlphaFoldDB" id="A0A0L0FSF5"/>
<evidence type="ECO:0000313" key="2">
    <source>
        <dbReference type="EMBL" id="KNC79732.1"/>
    </source>
</evidence>